<dbReference type="GO" id="GO:0046872">
    <property type="term" value="F:metal ion binding"/>
    <property type="evidence" value="ECO:0007669"/>
    <property type="project" value="InterPro"/>
</dbReference>
<dbReference type="Gene3D" id="3.30.70.100">
    <property type="match status" value="1"/>
</dbReference>
<organism evidence="2 3">
    <name type="scientific">Collibacillus ludicampi</name>
    <dbReference type="NCBI Taxonomy" id="2771369"/>
    <lineage>
        <taxon>Bacteria</taxon>
        <taxon>Bacillati</taxon>
        <taxon>Bacillota</taxon>
        <taxon>Bacilli</taxon>
        <taxon>Bacillales</taxon>
        <taxon>Alicyclobacillaceae</taxon>
        <taxon>Collibacillus</taxon>
    </lineage>
</organism>
<name>A0AAV4LIU4_9BACL</name>
<gene>
    <name evidence="2" type="ORF">DNHGIG_33010</name>
</gene>
<protein>
    <recommendedName>
        <fullName evidence="1">HMA domain-containing protein</fullName>
    </recommendedName>
</protein>
<evidence type="ECO:0000259" key="1">
    <source>
        <dbReference type="PROSITE" id="PS50846"/>
    </source>
</evidence>
<comment type="caution">
    <text evidence="2">The sequence shown here is derived from an EMBL/GenBank/DDBJ whole genome shotgun (WGS) entry which is preliminary data.</text>
</comment>
<dbReference type="InterPro" id="IPR036163">
    <property type="entry name" value="HMA_dom_sf"/>
</dbReference>
<dbReference type="SUPFAM" id="SSF55008">
    <property type="entry name" value="HMA, heavy metal-associated domain"/>
    <property type="match status" value="1"/>
</dbReference>
<dbReference type="PROSITE" id="PS50846">
    <property type="entry name" value="HMA_2"/>
    <property type="match status" value="1"/>
</dbReference>
<reference evidence="2" key="1">
    <citation type="journal article" date="2023" name="Int. J. Syst. Evol. Microbiol.">
        <title>Collibacillus ludicampi gen. nov., sp. nov., a new soil bacterium of the family Alicyclobacillaceae.</title>
        <authorList>
            <person name="Jojima T."/>
            <person name="Ioku Y."/>
            <person name="Fukuta Y."/>
            <person name="Shirasaka N."/>
            <person name="Matsumura Y."/>
            <person name="Mori M."/>
        </authorList>
    </citation>
    <scope>NUCLEOTIDE SEQUENCE</scope>
    <source>
        <strain evidence="2">TP075</strain>
    </source>
</reference>
<accession>A0AAV4LIU4</accession>
<proteinExistence type="predicted"/>
<dbReference type="Proteomes" id="UP001057291">
    <property type="component" value="Unassembled WGS sequence"/>
</dbReference>
<sequence>MEGVSEATINFAIEQASFTYNPAKVGIPQIQQKFKSLGYDTVKETADLIILV</sequence>
<dbReference type="InterPro" id="IPR006121">
    <property type="entry name" value="HMA_dom"/>
</dbReference>
<dbReference type="EMBL" id="BOQE01000001">
    <property type="protein sequence ID" value="GIM47752.1"/>
    <property type="molecule type" value="Genomic_DNA"/>
</dbReference>
<evidence type="ECO:0000313" key="3">
    <source>
        <dbReference type="Proteomes" id="UP001057291"/>
    </source>
</evidence>
<dbReference type="AlphaFoldDB" id="A0AAV4LIU4"/>
<dbReference type="CDD" id="cd00371">
    <property type="entry name" value="HMA"/>
    <property type="match status" value="1"/>
</dbReference>
<keyword evidence="3" id="KW-1185">Reference proteome</keyword>
<feature type="domain" description="HMA" evidence="1">
    <location>
        <begin position="1"/>
        <end position="42"/>
    </location>
</feature>
<evidence type="ECO:0000313" key="2">
    <source>
        <dbReference type="EMBL" id="GIM47752.1"/>
    </source>
</evidence>